<reference evidence="1" key="1">
    <citation type="journal article" date="2016" name="Nat. Genet.">
        <title>The genome sequences of Arachis duranensis and Arachis ipaensis, the diploid ancestors of cultivated peanut.</title>
        <authorList>
            <person name="Bertioli D.J."/>
            <person name="Cannon S.B."/>
            <person name="Froenicke L."/>
            <person name="Huang G."/>
            <person name="Farmer A.D."/>
            <person name="Cannon E.K."/>
            <person name="Liu X."/>
            <person name="Gao D."/>
            <person name="Clevenger J."/>
            <person name="Dash S."/>
            <person name="Ren L."/>
            <person name="Moretzsohn M.C."/>
            <person name="Shirasawa K."/>
            <person name="Huang W."/>
            <person name="Vidigal B."/>
            <person name="Abernathy B."/>
            <person name="Chu Y."/>
            <person name="Niederhuth C.E."/>
            <person name="Umale P."/>
            <person name="Araujo A.C."/>
            <person name="Kozik A."/>
            <person name="Kim K.D."/>
            <person name="Burow M.D."/>
            <person name="Varshney R.K."/>
            <person name="Wang X."/>
            <person name="Zhang X."/>
            <person name="Barkley N."/>
            <person name="Guimaraes P.M."/>
            <person name="Isobe S."/>
            <person name="Guo B."/>
            <person name="Liao B."/>
            <person name="Stalker H.T."/>
            <person name="Schmitz R.J."/>
            <person name="Scheffler B.E."/>
            <person name="Leal-Bertioli S.C."/>
            <person name="Xun X."/>
            <person name="Jackson S.A."/>
            <person name="Michelmore R."/>
            <person name="Ozias-Akins P."/>
        </authorList>
    </citation>
    <scope>NUCLEOTIDE SEQUENCE [LARGE SCALE GENOMIC DNA]</scope>
    <source>
        <strain evidence="1">cv. V14167</strain>
    </source>
</reference>
<reference evidence="2" key="2">
    <citation type="submission" date="2025-08" db="UniProtKB">
        <authorList>
            <consortium name="RefSeq"/>
        </authorList>
    </citation>
    <scope>IDENTIFICATION</scope>
    <source>
        <tissue evidence="2">Whole plant</tissue>
    </source>
</reference>
<keyword evidence="1" id="KW-1185">Reference proteome</keyword>
<gene>
    <name evidence="2" type="primary">LOC127745455</name>
</gene>
<dbReference type="PANTHER" id="PTHR33116:SF86">
    <property type="entry name" value="REVERSE TRANSCRIPTASE DOMAIN-CONTAINING PROTEIN"/>
    <property type="match status" value="1"/>
</dbReference>
<sequence length="167" mass="19542">MECFKLLSGLCHRIVFMTNRFYWGSKNGERKIHWIKWEKMCLPKQSGGLGFKDIKAFNMALLVKQGWRLIRNPDSLAAKTIGCKHFNRKKFLNSKIGFIPSYTWRRIWQAKGVLEKRSCWKVGNGNNIKIWKDPWLPKQNGSKVWSPPKILEADAIITELMTTDDKE</sequence>
<name>A0A9C6WQB9_ARADU</name>
<dbReference type="PANTHER" id="PTHR33116">
    <property type="entry name" value="REVERSE TRANSCRIPTASE ZINC-BINDING DOMAIN-CONTAINING PROTEIN-RELATED-RELATED"/>
    <property type="match status" value="1"/>
</dbReference>
<organism evidence="1 2">
    <name type="scientific">Arachis duranensis</name>
    <name type="common">Wild peanut</name>
    <dbReference type="NCBI Taxonomy" id="130453"/>
    <lineage>
        <taxon>Eukaryota</taxon>
        <taxon>Viridiplantae</taxon>
        <taxon>Streptophyta</taxon>
        <taxon>Embryophyta</taxon>
        <taxon>Tracheophyta</taxon>
        <taxon>Spermatophyta</taxon>
        <taxon>Magnoliopsida</taxon>
        <taxon>eudicotyledons</taxon>
        <taxon>Gunneridae</taxon>
        <taxon>Pentapetalae</taxon>
        <taxon>rosids</taxon>
        <taxon>fabids</taxon>
        <taxon>Fabales</taxon>
        <taxon>Fabaceae</taxon>
        <taxon>Papilionoideae</taxon>
        <taxon>50 kb inversion clade</taxon>
        <taxon>dalbergioids sensu lato</taxon>
        <taxon>Dalbergieae</taxon>
        <taxon>Pterocarpus clade</taxon>
        <taxon>Arachis</taxon>
    </lineage>
</organism>
<dbReference type="AlphaFoldDB" id="A0A9C6WQB9"/>
<evidence type="ECO:0000313" key="1">
    <source>
        <dbReference type="Proteomes" id="UP000515211"/>
    </source>
</evidence>
<accession>A0A9C6WQB9</accession>
<evidence type="ECO:0000313" key="2">
    <source>
        <dbReference type="RefSeq" id="XP_052114139.1"/>
    </source>
</evidence>
<dbReference type="Proteomes" id="UP000515211">
    <property type="component" value="Chromosome 3"/>
</dbReference>
<proteinExistence type="predicted"/>
<dbReference type="GeneID" id="127745455"/>
<protein>
    <submittedName>
        <fullName evidence="2">Uncharacterized mitochondrial protein AtMg00310-like</fullName>
    </submittedName>
</protein>
<dbReference type="RefSeq" id="XP_052114139.1">
    <property type="nucleotide sequence ID" value="XM_052258179.1"/>
</dbReference>
<dbReference type="KEGG" id="adu:127745455"/>